<reference evidence="1 2" key="1">
    <citation type="submission" date="2018-09" db="EMBL/GenBank/DDBJ databases">
        <title>Paenibacillus SK2017-BO5.</title>
        <authorList>
            <person name="Piskunova J.V."/>
            <person name="Dubiley S.A."/>
            <person name="Severinov K.V."/>
        </authorList>
    </citation>
    <scope>NUCLEOTIDE SEQUENCE [LARGE SCALE GENOMIC DNA]</scope>
    <source>
        <strain evidence="1 2">BO5</strain>
    </source>
</reference>
<sequence length="115" mass="12811">MTARLRGLAAMAATRARRYAARRAQQPCVLVPLWASPRCVRLTERVGKRTADASMRSCEQTWSLQCLYERVGSGRRMRLYAAAGKRGAAYATTGPGLNKKCCKFTAFRTPIKEIL</sequence>
<protein>
    <submittedName>
        <fullName evidence="1">Uncharacterized protein</fullName>
    </submittedName>
</protein>
<dbReference type="Proteomes" id="UP000266177">
    <property type="component" value="Unassembled WGS sequence"/>
</dbReference>
<dbReference type="EMBL" id="QYZD01000068">
    <property type="protein sequence ID" value="RJG15660.1"/>
    <property type="molecule type" value="Genomic_DNA"/>
</dbReference>
<evidence type="ECO:0000313" key="1">
    <source>
        <dbReference type="EMBL" id="RJG15660.1"/>
    </source>
</evidence>
<gene>
    <name evidence="1" type="ORF">DQX05_29425</name>
</gene>
<dbReference type="AlphaFoldDB" id="A0A3A3GDQ1"/>
<comment type="caution">
    <text evidence="1">The sequence shown here is derived from an EMBL/GenBank/DDBJ whole genome shotgun (WGS) entry which is preliminary data.</text>
</comment>
<name>A0A3A3GDQ1_PANTH</name>
<accession>A0A3A3GDQ1</accession>
<evidence type="ECO:0000313" key="2">
    <source>
        <dbReference type="Proteomes" id="UP000266177"/>
    </source>
</evidence>
<organism evidence="1 2">
    <name type="scientific">Paenibacillus thiaminolyticus</name>
    <name type="common">Bacillus thiaminolyticus</name>
    <dbReference type="NCBI Taxonomy" id="49283"/>
    <lineage>
        <taxon>Bacteria</taxon>
        <taxon>Bacillati</taxon>
        <taxon>Bacillota</taxon>
        <taxon>Bacilli</taxon>
        <taxon>Bacillales</taxon>
        <taxon>Paenibacillaceae</taxon>
        <taxon>Paenibacillus</taxon>
    </lineage>
</organism>
<proteinExistence type="predicted"/>